<sequence length="71" mass="7817">MLAFVRNPSPDGKPPRQAGLCSCNRQNKVNAMLTIVINLRFTQIRWNGPPLTKKAAWPPCDATKKGGLAAW</sequence>
<protein>
    <submittedName>
        <fullName evidence="1">Uncharacterized protein</fullName>
    </submittedName>
</protein>
<name>A0A0K2W5W8_MESPL</name>
<reference evidence="2" key="1">
    <citation type="submission" date="2014-08" db="EMBL/GenBank/DDBJ databases">
        <authorList>
            <person name="Edwards T."/>
        </authorList>
    </citation>
    <scope>NUCLEOTIDE SEQUENCE [LARGE SCALE GENOMIC DNA]</scope>
</reference>
<evidence type="ECO:0000313" key="2">
    <source>
        <dbReference type="Proteomes" id="UP000182888"/>
    </source>
</evidence>
<dbReference type="Proteomes" id="UP000182888">
    <property type="component" value="Unassembled WGS sequence"/>
</dbReference>
<accession>A0A0K2W5W8</accession>
<evidence type="ECO:0000313" key="1">
    <source>
        <dbReference type="EMBL" id="CDX61853.1"/>
    </source>
</evidence>
<gene>
    <name evidence="1" type="ORF">MPL1032_50065</name>
</gene>
<organism evidence="1 2">
    <name type="scientific">Mesorhizobium plurifarium</name>
    <dbReference type="NCBI Taxonomy" id="69974"/>
    <lineage>
        <taxon>Bacteria</taxon>
        <taxon>Pseudomonadati</taxon>
        <taxon>Pseudomonadota</taxon>
        <taxon>Alphaproteobacteria</taxon>
        <taxon>Hyphomicrobiales</taxon>
        <taxon>Phyllobacteriaceae</taxon>
        <taxon>Mesorhizobium</taxon>
    </lineage>
</organism>
<dbReference type="EMBL" id="CCND01000045">
    <property type="protein sequence ID" value="CDX61853.1"/>
    <property type="molecule type" value="Genomic_DNA"/>
</dbReference>
<proteinExistence type="predicted"/>
<dbReference type="AlphaFoldDB" id="A0A0K2W5W8"/>